<evidence type="ECO:0000313" key="2">
    <source>
        <dbReference type="EMBL" id="CAA9575879.1"/>
    </source>
</evidence>
<keyword evidence="1" id="KW-0812">Transmembrane</keyword>
<protein>
    <submittedName>
        <fullName evidence="2">Uncharacterized protein</fullName>
    </submittedName>
</protein>
<organism evidence="2">
    <name type="scientific">uncultured Synechococcales cyanobacterium</name>
    <dbReference type="NCBI Taxonomy" id="1936017"/>
    <lineage>
        <taxon>Bacteria</taxon>
        <taxon>Bacillati</taxon>
        <taxon>Cyanobacteriota</taxon>
        <taxon>Cyanophyceae</taxon>
        <taxon>Synechococcales</taxon>
        <taxon>environmental samples</taxon>
    </lineage>
</organism>
<name>A0A6J4VHF6_9CYAN</name>
<proteinExistence type="predicted"/>
<accession>A0A6J4VHF6</accession>
<dbReference type="EMBL" id="CADCWO010000121">
    <property type="protein sequence ID" value="CAA9575879.1"/>
    <property type="molecule type" value="Genomic_DNA"/>
</dbReference>
<keyword evidence="1" id="KW-1133">Transmembrane helix</keyword>
<sequence>MESYDALLTSAISSQLTTPTAITGQLAVQSTYTNTVGAPGAAKVIVVSPAPWVPYLGGATLAFLLASVALSIFATPARTKNSLLASKSV</sequence>
<keyword evidence="1" id="KW-0472">Membrane</keyword>
<evidence type="ECO:0000256" key="1">
    <source>
        <dbReference type="SAM" id="Phobius"/>
    </source>
</evidence>
<feature type="transmembrane region" description="Helical" evidence="1">
    <location>
        <begin position="52"/>
        <end position="74"/>
    </location>
</feature>
<gene>
    <name evidence="2" type="ORF">AVDCRST_MAG81-2325</name>
</gene>
<dbReference type="AlphaFoldDB" id="A0A6J4VHF6"/>
<reference evidence="2" key="1">
    <citation type="submission" date="2020-02" db="EMBL/GenBank/DDBJ databases">
        <authorList>
            <person name="Meier V. D."/>
        </authorList>
    </citation>
    <scope>NUCLEOTIDE SEQUENCE</scope>
    <source>
        <strain evidence="2">AVDCRST_MAG81</strain>
    </source>
</reference>